<organism evidence="10 11">
    <name type="scientific">Hwanghaeella grinnelliae</name>
    <dbReference type="NCBI Taxonomy" id="2500179"/>
    <lineage>
        <taxon>Bacteria</taxon>
        <taxon>Pseudomonadati</taxon>
        <taxon>Pseudomonadota</taxon>
        <taxon>Alphaproteobacteria</taxon>
        <taxon>Rhodospirillales</taxon>
        <taxon>Rhodospirillaceae</taxon>
        <taxon>Hwanghaeella</taxon>
    </lineage>
</organism>
<reference evidence="11" key="1">
    <citation type="submission" date="2019-01" db="EMBL/GenBank/DDBJ databases">
        <title>Gri0909 isolated from a small marine red alga.</title>
        <authorList>
            <person name="Kim J."/>
            <person name="Jeong S.E."/>
            <person name="Jeon C.O."/>
        </authorList>
    </citation>
    <scope>NUCLEOTIDE SEQUENCE [LARGE SCALE GENOMIC DNA]</scope>
    <source>
        <strain evidence="11">Gri0909</strain>
    </source>
</reference>
<dbReference type="EC" id="3.4.-.-" evidence="8"/>
<comment type="caution">
    <text evidence="10">The sequence shown here is derived from an EMBL/GenBank/DDBJ whole genome shotgun (WGS) entry which is preliminary data.</text>
</comment>
<dbReference type="Gene3D" id="3.90.1680.10">
    <property type="entry name" value="SOS response associated peptidase-like"/>
    <property type="match status" value="1"/>
</dbReference>
<dbReference type="EMBL" id="SADE01000004">
    <property type="protein sequence ID" value="RVU33806.1"/>
    <property type="molecule type" value="Genomic_DNA"/>
</dbReference>
<evidence type="ECO:0000256" key="5">
    <source>
        <dbReference type="ARBA" id="ARBA00023124"/>
    </source>
</evidence>
<evidence type="ECO:0000256" key="6">
    <source>
        <dbReference type="ARBA" id="ARBA00023125"/>
    </source>
</evidence>
<gene>
    <name evidence="10" type="ORF">EOI86_21955</name>
</gene>
<dbReference type="Pfam" id="PF02586">
    <property type="entry name" value="SRAP"/>
    <property type="match status" value="1"/>
</dbReference>
<dbReference type="AlphaFoldDB" id="A0A437QHB5"/>
<dbReference type="OrthoDB" id="9782620at2"/>
<dbReference type="GO" id="GO:0106300">
    <property type="term" value="P:protein-DNA covalent cross-linking repair"/>
    <property type="evidence" value="ECO:0007669"/>
    <property type="project" value="InterPro"/>
</dbReference>
<dbReference type="GO" id="GO:0006508">
    <property type="term" value="P:proteolysis"/>
    <property type="evidence" value="ECO:0007669"/>
    <property type="project" value="UniProtKB-KW"/>
</dbReference>
<keyword evidence="5" id="KW-0190">Covalent protein-DNA linkage</keyword>
<evidence type="ECO:0000256" key="3">
    <source>
        <dbReference type="ARBA" id="ARBA00022763"/>
    </source>
</evidence>
<keyword evidence="6" id="KW-0238">DNA-binding</keyword>
<dbReference type="GO" id="GO:0016829">
    <property type="term" value="F:lyase activity"/>
    <property type="evidence" value="ECO:0007669"/>
    <property type="project" value="UniProtKB-KW"/>
</dbReference>
<evidence type="ECO:0000256" key="7">
    <source>
        <dbReference type="ARBA" id="ARBA00023239"/>
    </source>
</evidence>
<dbReference type="PANTHER" id="PTHR13604:SF0">
    <property type="entry name" value="ABASIC SITE PROCESSING PROTEIN HMCES"/>
    <property type="match status" value="1"/>
</dbReference>
<dbReference type="InterPro" id="IPR003738">
    <property type="entry name" value="SRAP"/>
</dbReference>
<keyword evidence="7" id="KW-0456">Lyase</keyword>
<evidence type="ECO:0000256" key="1">
    <source>
        <dbReference type="ARBA" id="ARBA00008136"/>
    </source>
</evidence>
<keyword evidence="11" id="KW-1185">Reference proteome</keyword>
<dbReference type="PANTHER" id="PTHR13604">
    <property type="entry name" value="DC12-RELATED"/>
    <property type="match status" value="1"/>
</dbReference>
<sequence length="269" mass="29161">MCGRFSLTTPVEGIRRLFGFSQIPNLPARFNIAPTQAVLNVRASNPGQAGGAMPTSQGTDGVRDAFLARWGLIPSWAKDPAIGAKMINARAETITEKPAFRAAFRRRRCLIPADSFYEWKTIAGAKQAFRITFDDGEPFAFAALWEDWQGADGSELETCTIVTTDAIPAIEEIHHRMPVILDQEGFETWLTGSDEAAQKLLRPYAGPRRLMSGPISNRVNNVRNDGPELWDPVPLPEEGTAAATTNNDASGAADTAGSAKADKGQLSLF</sequence>
<proteinExistence type="inferred from homology"/>
<evidence type="ECO:0000256" key="9">
    <source>
        <dbReference type="SAM" id="MobiDB-lite"/>
    </source>
</evidence>
<evidence type="ECO:0000256" key="8">
    <source>
        <dbReference type="RuleBase" id="RU364100"/>
    </source>
</evidence>
<protein>
    <recommendedName>
        <fullName evidence="8">Abasic site processing protein</fullName>
        <ecNumber evidence="8">3.4.-.-</ecNumber>
    </recommendedName>
</protein>
<dbReference type="SUPFAM" id="SSF143081">
    <property type="entry name" value="BB1717-like"/>
    <property type="match status" value="1"/>
</dbReference>
<accession>A0A437QHB5</accession>
<feature type="region of interest" description="Disordered" evidence="9">
    <location>
        <begin position="215"/>
        <end position="269"/>
    </location>
</feature>
<evidence type="ECO:0000256" key="4">
    <source>
        <dbReference type="ARBA" id="ARBA00022801"/>
    </source>
</evidence>
<dbReference type="GO" id="GO:0003697">
    <property type="term" value="F:single-stranded DNA binding"/>
    <property type="evidence" value="ECO:0007669"/>
    <property type="project" value="InterPro"/>
</dbReference>
<keyword evidence="2 8" id="KW-0645">Protease</keyword>
<feature type="compositionally biased region" description="Low complexity" evidence="9">
    <location>
        <begin position="239"/>
        <end position="259"/>
    </location>
</feature>
<keyword evidence="3" id="KW-0227">DNA damage</keyword>
<dbReference type="GO" id="GO:0008233">
    <property type="term" value="F:peptidase activity"/>
    <property type="evidence" value="ECO:0007669"/>
    <property type="project" value="UniProtKB-KW"/>
</dbReference>
<evidence type="ECO:0000313" key="11">
    <source>
        <dbReference type="Proteomes" id="UP000287447"/>
    </source>
</evidence>
<evidence type="ECO:0000313" key="10">
    <source>
        <dbReference type="EMBL" id="RVU33806.1"/>
    </source>
</evidence>
<dbReference type="InterPro" id="IPR036590">
    <property type="entry name" value="SRAP-like"/>
</dbReference>
<evidence type="ECO:0000256" key="2">
    <source>
        <dbReference type="ARBA" id="ARBA00022670"/>
    </source>
</evidence>
<dbReference type="Proteomes" id="UP000287447">
    <property type="component" value="Unassembled WGS sequence"/>
</dbReference>
<comment type="similarity">
    <text evidence="1 8">Belongs to the SOS response-associated peptidase family.</text>
</comment>
<dbReference type="RefSeq" id="WP_127767836.1">
    <property type="nucleotide sequence ID" value="NZ_SADE01000004.1"/>
</dbReference>
<name>A0A437QHB5_9PROT</name>
<keyword evidence="4 8" id="KW-0378">Hydrolase</keyword>